<reference evidence="1 2" key="2">
    <citation type="submission" date="2018-11" db="EMBL/GenBank/DDBJ databases">
        <authorList>
            <consortium name="Pathogen Informatics"/>
        </authorList>
    </citation>
    <scope>NUCLEOTIDE SEQUENCE [LARGE SCALE GENOMIC DNA]</scope>
    <source>
        <strain evidence="1">Dakar</strain>
        <strain evidence="2">Dakar, Senegal</strain>
    </source>
</reference>
<name>A0A183L386_9TREM</name>
<dbReference type="EMBL" id="UZAK01047463">
    <property type="protein sequence ID" value="VDP76574.1"/>
    <property type="molecule type" value="Genomic_DNA"/>
</dbReference>
<organism evidence="3">
    <name type="scientific">Schistosoma curassoni</name>
    <dbReference type="NCBI Taxonomy" id="6186"/>
    <lineage>
        <taxon>Eukaryota</taxon>
        <taxon>Metazoa</taxon>
        <taxon>Spiralia</taxon>
        <taxon>Lophotrochozoa</taxon>
        <taxon>Platyhelminthes</taxon>
        <taxon>Trematoda</taxon>
        <taxon>Digenea</taxon>
        <taxon>Strigeidida</taxon>
        <taxon>Schistosomatoidea</taxon>
        <taxon>Schistosomatidae</taxon>
        <taxon>Schistosoma</taxon>
    </lineage>
</organism>
<evidence type="ECO:0000313" key="2">
    <source>
        <dbReference type="Proteomes" id="UP000279833"/>
    </source>
</evidence>
<reference evidence="3" key="1">
    <citation type="submission" date="2016-06" db="UniProtKB">
        <authorList>
            <consortium name="WormBaseParasite"/>
        </authorList>
    </citation>
    <scope>IDENTIFICATION</scope>
</reference>
<dbReference type="Proteomes" id="UP000279833">
    <property type="component" value="Unassembled WGS sequence"/>
</dbReference>
<gene>
    <name evidence="1" type="ORF">SCUD_LOCUS21794</name>
</gene>
<evidence type="ECO:0000313" key="3">
    <source>
        <dbReference type="WBParaSite" id="SCUD_0002179701-mRNA-1"/>
    </source>
</evidence>
<keyword evidence="2" id="KW-1185">Reference proteome</keyword>
<dbReference type="WBParaSite" id="SCUD_0002179701-mRNA-1">
    <property type="protein sequence ID" value="SCUD_0002179701-mRNA-1"/>
    <property type="gene ID" value="SCUD_0002179701"/>
</dbReference>
<sequence>MEEFSVLYVRNLQFCYVNNININLCNQIQVYV</sequence>
<evidence type="ECO:0000313" key="1">
    <source>
        <dbReference type="EMBL" id="VDP76574.1"/>
    </source>
</evidence>
<proteinExistence type="predicted"/>
<accession>A0A183L386</accession>
<dbReference type="AlphaFoldDB" id="A0A183L386"/>
<protein>
    <submittedName>
        <fullName evidence="3">ABC transporter ATP-binding protein</fullName>
    </submittedName>
</protein>